<evidence type="ECO:0000313" key="1">
    <source>
        <dbReference type="EMBL" id="KAF7287956.1"/>
    </source>
</evidence>
<dbReference type="Proteomes" id="UP000625711">
    <property type="component" value="Unassembled WGS sequence"/>
</dbReference>
<comment type="caution">
    <text evidence="1">The sequence shown here is derived from an EMBL/GenBank/DDBJ whole genome shotgun (WGS) entry which is preliminary data.</text>
</comment>
<sequence>MLSLDVVKRLKEISTECVPHIIHEYLGMRKLCAKWMLRELTVDQKQPRVDDSEEGLMIKRDKPEFLRRYVTIETNMMETYIHYFTLKSNRQSFQWTAHDETAPNAWKNATVGWQDNAVCILRCAWNNFH</sequence>
<protein>
    <submittedName>
        <fullName evidence="1">Uncharacterized protein</fullName>
    </submittedName>
</protein>
<dbReference type="EMBL" id="JAACXV010000001">
    <property type="protein sequence ID" value="KAF7287956.1"/>
    <property type="molecule type" value="Genomic_DNA"/>
</dbReference>
<gene>
    <name evidence="1" type="ORF">GWI33_000019</name>
</gene>
<organism evidence="1 2">
    <name type="scientific">Rhynchophorus ferrugineus</name>
    <name type="common">Red palm weevil</name>
    <name type="synonym">Curculio ferrugineus</name>
    <dbReference type="NCBI Taxonomy" id="354439"/>
    <lineage>
        <taxon>Eukaryota</taxon>
        <taxon>Metazoa</taxon>
        <taxon>Ecdysozoa</taxon>
        <taxon>Arthropoda</taxon>
        <taxon>Hexapoda</taxon>
        <taxon>Insecta</taxon>
        <taxon>Pterygota</taxon>
        <taxon>Neoptera</taxon>
        <taxon>Endopterygota</taxon>
        <taxon>Coleoptera</taxon>
        <taxon>Polyphaga</taxon>
        <taxon>Cucujiformia</taxon>
        <taxon>Curculionidae</taxon>
        <taxon>Dryophthorinae</taxon>
        <taxon>Rhynchophorus</taxon>
    </lineage>
</organism>
<dbReference type="PANTHER" id="PTHR46060:SF1">
    <property type="entry name" value="MARINER MOS1 TRANSPOSASE-LIKE PROTEIN"/>
    <property type="match status" value="1"/>
</dbReference>
<name>A0A834MM89_RHYFE</name>
<dbReference type="AlphaFoldDB" id="A0A834MM89"/>
<accession>A0A834MM89</accession>
<dbReference type="InterPro" id="IPR052709">
    <property type="entry name" value="Transposase-MT_Hybrid"/>
</dbReference>
<reference evidence="1" key="1">
    <citation type="submission" date="2020-08" db="EMBL/GenBank/DDBJ databases">
        <title>Genome sequencing and assembly of the red palm weevil Rhynchophorus ferrugineus.</title>
        <authorList>
            <person name="Dias G.B."/>
            <person name="Bergman C.M."/>
            <person name="Manee M."/>
        </authorList>
    </citation>
    <scope>NUCLEOTIDE SEQUENCE</scope>
    <source>
        <strain evidence="1">AA-2017</strain>
        <tissue evidence="1">Whole larva</tissue>
    </source>
</reference>
<dbReference type="OrthoDB" id="10071059at2759"/>
<keyword evidence="2" id="KW-1185">Reference proteome</keyword>
<dbReference type="PANTHER" id="PTHR46060">
    <property type="entry name" value="MARINER MOS1 TRANSPOSASE-LIKE PROTEIN"/>
    <property type="match status" value="1"/>
</dbReference>
<evidence type="ECO:0000313" key="2">
    <source>
        <dbReference type="Proteomes" id="UP000625711"/>
    </source>
</evidence>
<proteinExistence type="predicted"/>